<keyword evidence="2" id="KW-1185">Reference proteome</keyword>
<gene>
    <name evidence="1" type="ORF">L6452_44502</name>
</gene>
<name>A0ACB8XFX4_ARCLA</name>
<proteinExistence type="predicted"/>
<dbReference type="EMBL" id="CM042064">
    <property type="protein sequence ID" value="KAI3665867.1"/>
    <property type="molecule type" value="Genomic_DNA"/>
</dbReference>
<organism evidence="1 2">
    <name type="scientific">Arctium lappa</name>
    <name type="common">Greater burdock</name>
    <name type="synonym">Lappa major</name>
    <dbReference type="NCBI Taxonomy" id="4217"/>
    <lineage>
        <taxon>Eukaryota</taxon>
        <taxon>Viridiplantae</taxon>
        <taxon>Streptophyta</taxon>
        <taxon>Embryophyta</taxon>
        <taxon>Tracheophyta</taxon>
        <taxon>Spermatophyta</taxon>
        <taxon>Magnoliopsida</taxon>
        <taxon>eudicotyledons</taxon>
        <taxon>Gunneridae</taxon>
        <taxon>Pentapetalae</taxon>
        <taxon>asterids</taxon>
        <taxon>campanulids</taxon>
        <taxon>Asterales</taxon>
        <taxon>Asteraceae</taxon>
        <taxon>Carduoideae</taxon>
        <taxon>Cardueae</taxon>
        <taxon>Arctiinae</taxon>
        <taxon>Arctium</taxon>
    </lineage>
</organism>
<comment type="caution">
    <text evidence="1">The sequence shown here is derived from an EMBL/GenBank/DDBJ whole genome shotgun (WGS) entry which is preliminary data.</text>
</comment>
<dbReference type="Proteomes" id="UP001055879">
    <property type="component" value="Linkage Group LG18"/>
</dbReference>
<accession>A0ACB8XFX4</accession>
<evidence type="ECO:0000313" key="2">
    <source>
        <dbReference type="Proteomes" id="UP001055879"/>
    </source>
</evidence>
<sequence>MTFMIVEFIQYFLQMICFSSFKFFINSQLGFSSIDSKIQVGKKNQDSIPSKRAPSYADRSVQKDEVELVMENLGIFCHFKGEKLPDGLNSNDLFNMFEEERPRLDEVKGAFDVFDENKDGFIDEKELQRVLYALGLKDRASMDDCKKMIRLFDDDGDGRIDFDEFVKFMEDTFC</sequence>
<evidence type="ECO:0000313" key="1">
    <source>
        <dbReference type="EMBL" id="KAI3665867.1"/>
    </source>
</evidence>
<reference evidence="2" key="1">
    <citation type="journal article" date="2022" name="Mol. Ecol. Resour.">
        <title>The genomes of chicory, endive, great burdock and yacon provide insights into Asteraceae palaeo-polyploidization history and plant inulin production.</title>
        <authorList>
            <person name="Fan W."/>
            <person name="Wang S."/>
            <person name="Wang H."/>
            <person name="Wang A."/>
            <person name="Jiang F."/>
            <person name="Liu H."/>
            <person name="Zhao H."/>
            <person name="Xu D."/>
            <person name="Zhang Y."/>
        </authorList>
    </citation>
    <scope>NUCLEOTIDE SEQUENCE [LARGE SCALE GENOMIC DNA]</scope>
    <source>
        <strain evidence="2">cv. Niubang</strain>
    </source>
</reference>
<reference evidence="1 2" key="2">
    <citation type="journal article" date="2022" name="Mol. Ecol. Resour.">
        <title>The genomes of chicory, endive, great burdock and yacon provide insights into Asteraceae paleo-polyploidization history and plant inulin production.</title>
        <authorList>
            <person name="Fan W."/>
            <person name="Wang S."/>
            <person name="Wang H."/>
            <person name="Wang A."/>
            <person name="Jiang F."/>
            <person name="Liu H."/>
            <person name="Zhao H."/>
            <person name="Xu D."/>
            <person name="Zhang Y."/>
        </authorList>
    </citation>
    <scope>NUCLEOTIDE SEQUENCE [LARGE SCALE GENOMIC DNA]</scope>
    <source>
        <strain evidence="2">cv. Niubang</strain>
    </source>
</reference>
<protein>
    <submittedName>
        <fullName evidence="1">Uncharacterized protein</fullName>
    </submittedName>
</protein>